<evidence type="ECO:0000313" key="2">
    <source>
        <dbReference type="Proteomes" id="UP000053477"/>
    </source>
</evidence>
<reference evidence="1 2" key="1">
    <citation type="submission" date="2015-04" db="EMBL/GenBank/DDBJ databases">
        <title>Complete genome sequence of Schizopora paradoxa KUC8140, a cosmopolitan wood degrader in East Asia.</title>
        <authorList>
            <consortium name="DOE Joint Genome Institute"/>
            <person name="Min B."/>
            <person name="Park H."/>
            <person name="Jang Y."/>
            <person name="Kim J.-J."/>
            <person name="Kim K.H."/>
            <person name="Pangilinan J."/>
            <person name="Lipzen A."/>
            <person name="Riley R."/>
            <person name="Grigoriev I.V."/>
            <person name="Spatafora J.W."/>
            <person name="Choi I.-G."/>
        </authorList>
    </citation>
    <scope>NUCLEOTIDE SEQUENCE [LARGE SCALE GENOMIC DNA]</scope>
    <source>
        <strain evidence="1 2">KUC8140</strain>
    </source>
</reference>
<sequence>MSDICIDHLQLQRKAPSWRGFAKNFKSTCKAIRLTVEDPYLCHFFSPLFITEMPSQDDAERFRMIHSQWSDALRACSSDPNLSETPYLENNYPALQDSMRHEIFSYLGPRYLYHILALNLTGNELYFLVKLWHSYVDFVQEAGNAANRVEWATLNRCFGNLPAWPARIPFVPPALVAKLIIHLVE</sequence>
<keyword evidence="2" id="KW-1185">Reference proteome</keyword>
<organism evidence="1 2">
    <name type="scientific">Schizopora paradoxa</name>
    <dbReference type="NCBI Taxonomy" id="27342"/>
    <lineage>
        <taxon>Eukaryota</taxon>
        <taxon>Fungi</taxon>
        <taxon>Dikarya</taxon>
        <taxon>Basidiomycota</taxon>
        <taxon>Agaricomycotina</taxon>
        <taxon>Agaricomycetes</taxon>
        <taxon>Hymenochaetales</taxon>
        <taxon>Schizoporaceae</taxon>
        <taxon>Schizopora</taxon>
    </lineage>
</organism>
<dbReference type="AlphaFoldDB" id="A0A0H2S3W3"/>
<evidence type="ECO:0000313" key="1">
    <source>
        <dbReference type="EMBL" id="KLO18772.1"/>
    </source>
</evidence>
<accession>A0A0H2S3W3</accession>
<name>A0A0H2S3W3_9AGAM</name>
<dbReference type="Proteomes" id="UP000053477">
    <property type="component" value="Unassembled WGS sequence"/>
</dbReference>
<dbReference type="InParanoid" id="A0A0H2S3W3"/>
<proteinExistence type="predicted"/>
<protein>
    <submittedName>
        <fullName evidence="1">Uncharacterized protein</fullName>
    </submittedName>
</protein>
<gene>
    <name evidence="1" type="ORF">SCHPADRAFT_98467</name>
</gene>
<dbReference type="EMBL" id="KQ085891">
    <property type="protein sequence ID" value="KLO18772.1"/>
    <property type="molecule type" value="Genomic_DNA"/>
</dbReference>